<feature type="transmembrane region" description="Helical" evidence="1">
    <location>
        <begin position="40"/>
        <end position="63"/>
    </location>
</feature>
<reference evidence="2" key="2">
    <citation type="submission" date="2023-06" db="EMBL/GenBank/DDBJ databases">
        <authorList>
            <person name="Swenson N.G."/>
            <person name="Wegrzyn J.L."/>
            <person name="Mcevoy S.L."/>
        </authorList>
    </citation>
    <scope>NUCLEOTIDE SEQUENCE</scope>
    <source>
        <strain evidence="2">NS2018</strain>
        <tissue evidence="2">Leaf</tissue>
    </source>
</reference>
<accession>A0AA39SW32</accession>
<comment type="caution">
    <text evidence="2">The sequence shown here is derived from an EMBL/GenBank/DDBJ whole genome shotgun (WGS) entry which is preliminary data.</text>
</comment>
<organism evidence="2 3">
    <name type="scientific">Acer saccharum</name>
    <name type="common">Sugar maple</name>
    <dbReference type="NCBI Taxonomy" id="4024"/>
    <lineage>
        <taxon>Eukaryota</taxon>
        <taxon>Viridiplantae</taxon>
        <taxon>Streptophyta</taxon>
        <taxon>Embryophyta</taxon>
        <taxon>Tracheophyta</taxon>
        <taxon>Spermatophyta</taxon>
        <taxon>Magnoliopsida</taxon>
        <taxon>eudicotyledons</taxon>
        <taxon>Gunneridae</taxon>
        <taxon>Pentapetalae</taxon>
        <taxon>rosids</taxon>
        <taxon>malvids</taxon>
        <taxon>Sapindales</taxon>
        <taxon>Sapindaceae</taxon>
        <taxon>Hippocastanoideae</taxon>
        <taxon>Acereae</taxon>
        <taxon>Acer</taxon>
    </lineage>
</organism>
<sequence length="95" mass="11082">MESRAFMVDSLTLISEIRAKTEDQRRDEATLMRRKGRLRVVAGVGVQLSLATEGLFELVIVLFRWQAVALIRLHLHFLCLVFCFRIMDLLRMHHS</sequence>
<keyword evidence="1" id="KW-0812">Transmembrane</keyword>
<gene>
    <name evidence="2" type="ORF">LWI29_002760</name>
</gene>
<evidence type="ECO:0000256" key="1">
    <source>
        <dbReference type="SAM" id="Phobius"/>
    </source>
</evidence>
<dbReference type="Proteomes" id="UP001168877">
    <property type="component" value="Unassembled WGS sequence"/>
</dbReference>
<proteinExistence type="predicted"/>
<reference evidence="2" key="1">
    <citation type="journal article" date="2022" name="Plant J.">
        <title>Strategies of tolerance reflected in two North American maple genomes.</title>
        <authorList>
            <person name="McEvoy S.L."/>
            <person name="Sezen U.U."/>
            <person name="Trouern-Trend A."/>
            <person name="McMahon S.M."/>
            <person name="Schaberg P.G."/>
            <person name="Yang J."/>
            <person name="Wegrzyn J.L."/>
            <person name="Swenson N.G."/>
        </authorList>
    </citation>
    <scope>NUCLEOTIDE SEQUENCE</scope>
    <source>
        <strain evidence="2">NS2018</strain>
    </source>
</reference>
<evidence type="ECO:0000313" key="2">
    <source>
        <dbReference type="EMBL" id="KAK0599149.1"/>
    </source>
</evidence>
<dbReference type="AlphaFoldDB" id="A0AA39SW32"/>
<protein>
    <submittedName>
        <fullName evidence="2">Uncharacterized protein</fullName>
    </submittedName>
</protein>
<keyword evidence="1" id="KW-1133">Transmembrane helix</keyword>
<evidence type="ECO:0000313" key="3">
    <source>
        <dbReference type="Proteomes" id="UP001168877"/>
    </source>
</evidence>
<name>A0AA39SW32_ACESA</name>
<keyword evidence="1" id="KW-0472">Membrane</keyword>
<keyword evidence="3" id="KW-1185">Reference proteome</keyword>
<dbReference type="EMBL" id="JAUESC010000003">
    <property type="protein sequence ID" value="KAK0599149.1"/>
    <property type="molecule type" value="Genomic_DNA"/>
</dbReference>
<feature type="transmembrane region" description="Helical" evidence="1">
    <location>
        <begin position="69"/>
        <end position="87"/>
    </location>
</feature>